<comment type="subcellular location">
    <subcellularLocation>
        <location evidence="1">Cell membrane</location>
        <topology evidence="1">Multi-pass membrane protein</topology>
    </subcellularLocation>
</comment>
<dbReference type="InterPro" id="IPR050510">
    <property type="entry name" value="Cation_transp_ATPase_P-type"/>
</dbReference>
<name>A0AAD7F6I6_MYCRO</name>
<evidence type="ECO:0000313" key="5">
    <source>
        <dbReference type="Proteomes" id="UP001221757"/>
    </source>
</evidence>
<dbReference type="GO" id="GO:0006883">
    <property type="term" value="P:intracellular sodium ion homeostasis"/>
    <property type="evidence" value="ECO:0007669"/>
    <property type="project" value="TreeGrafter"/>
</dbReference>
<dbReference type="Gene3D" id="3.40.1110.10">
    <property type="entry name" value="Calcium-transporting ATPase, cytoplasmic domain N"/>
    <property type="match status" value="1"/>
</dbReference>
<dbReference type="SUPFAM" id="SSF56784">
    <property type="entry name" value="HAD-like"/>
    <property type="match status" value="1"/>
</dbReference>
<dbReference type="InterPro" id="IPR023214">
    <property type="entry name" value="HAD_sf"/>
</dbReference>
<keyword evidence="2" id="KW-1003">Cell membrane</keyword>
<dbReference type="GO" id="GO:0000166">
    <property type="term" value="F:nucleotide binding"/>
    <property type="evidence" value="ECO:0007669"/>
    <property type="project" value="InterPro"/>
</dbReference>
<evidence type="ECO:0000256" key="1">
    <source>
        <dbReference type="ARBA" id="ARBA00004651"/>
    </source>
</evidence>
<dbReference type="EMBL" id="JARKIE010001178">
    <property type="protein sequence ID" value="KAJ7604979.1"/>
    <property type="molecule type" value="Genomic_DNA"/>
</dbReference>
<sequence>MQGMETLGSLMLLATDKTGVLTRNQMTITNLWWYDYMASGGHRVIVCAKMLLPGAMYPAEHGFSRADANYPSSDYCFVGLVLLEDSPPPRSTACARRLTTTLRRQRRSRARSNTWETLAARTGRPVEEIYEDEVNAVVIHGDKIDELQGWQCDQIFAKEEIVFVRTSPKHKLEIVKRAQALGLPNFPYVSELLDSLHRTSDSVNNSPALKKADLGIDMDISRSNISKEAANMNLLDDNFASTVKGVAEACEIFVNLKRSIQYTLSHSTPEVIPQLLYVVVPIPLPLSVVLILVSDPGFELFTLQDKNAKISQLQDEVEQLNKRIMNLAQASKGEVDRLGGIIDSQRAENSELHDKFLRLGDQCTELNALLLEGEDAHETTISDLNARLLEENAGIVQHGVMVRDNLMEQLERPLSFAWDKPETIDGAPETSSAVNEHSIPSLKREALRRHTKTLCRNPETQEEFMQPRLSVLAGRLQKPFKARRDRSYAGATSSYAALSAANSCYAALRTATSSYVAPTPLYNHYKPLRTATSSYEPPPAPTPLYQLLPAATPLLRRSMNHYEPLRAATRLLPAAIACYAVAT</sequence>
<feature type="coiled-coil region" evidence="3">
    <location>
        <begin position="303"/>
        <end position="330"/>
    </location>
</feature>
<dbReference type="GO" id="GO:0036376">
    <property type="term" value="P:sodium ion export across plasma membrane"/>
    <property type="evidence" value="ECO:0007669"/>
    <property type="project" value="TreeGrafter"/>
</dbReference>
<dbReference type="GO" id="GO:1902600">
    <property type="term" value="P:proton transmembrane transport"/>
    <property type="evidence" value="ECO:0007669"/>
    <property type="project" value="TreeGrafter"/>
</dbReference>
<dbReference type="GO" id="GO:0005886">
    <property type="term" value="C:plasma membrane"/>
    <property type="evidence" value="ECO:0007669"/>
    <property type="project" value="UniProtKB-SubCell"/>
</dbReference>
<dbReference type="GO" id="GO:0005391">
    <property type="term" value="F:P-type sodium:potassium-exchanging transporter activity"/>
    <property type="evidence" value="ECO:0007669"/>
    <property type="project" value="TreeGrafter"/>
</dbReference>
<keyword evidence="5" id="KW-1185">Reference proteome</keyword>
<comment type="caution">
    <text evidence="4">The sequence shown here is derived from an EMBL/GenBank/DDBJ whole genome shotgun (WGS) entry which is preliminary data.</text>
</comment>
<dbReference type="PANTHER" id="PTHR43294">
    <property type="entry name" value="SODIUM/POTASSIUM-TRANSPORTING ATPASE SUBUNIT ALPHA"/>
    <property type="match status" value="1"/>
</dbReference>
<keyword evidence="2" id="KW-0472">Membrane</keyword>
<gene>
    <name evidence="4" type="ORF">B0H17DRAFT_1222051</name>
</gene>
<accession>A0AAD7F6I6</accession>
<dbReference type="Gene3D" id="3.40.50.1000">
    <property type="entry name" value="HAD superfamily/HAD-like"/>
    <property type="match status" value="2"/>
</dbReference>
<keyword evidence="3" id="KW-0175">Coiled coil</keyword>
<dbReference type="GO" id="GO:1990573">
    <property type="term" value="P:potassium ion import across plasma membrane"/>
    <property type="evidence" value="ECO:0007669"/>
    <property type="project" value="TreeGrafter"/>
</dbReference>
<evidence type="ECO:0000256" key="2">
    <source>
        <dbReference type="ARBA" id="ARBA00022475"/>
    </source>
</evidence>
<dbReference type="PANTHER" id="PTHR43294:SF21">
    <property type="entry name" value="CATION TRANSPORTING ATPASE"/>
    <property type="match status" value="1"/>
</dbReference>
<dbReference type="AlphaFoldDB" id="A0AAD7F6I6"/>
<dbReference type="Gene3D" id="1.20.1110.10">
    <property type="entry name" value="Calcium-transporting ATPase, transmembrane domain"/>
    <property type="match status" value="1"/>
</dbReference>
<dbReference type="PRINTS" id="PR00119">
    <property type="entry name" value="CATATPASE"/>
</dbReference>
<dbReference type="InterPro" id="IPR023299">
    <property type="entry name" value="ATPase_P-typ_cyto_dom_N"/>
</dbReference>
<proteinExistence type="predicted"/>
<dbReference type="GO" id="GO:0030007">
    <property type="term" value="P:intracellular potassium ion homeostasis"/>
    <property type="evidence" value="ECO:0007669"/>
    <property type="project" value="TreeGrafter"/>
</dbReference>
<dbReference type="Proteomes" id="UP001221757">
    <property type="component" value="Unassembled WGS sequence"/>
</dbReference>
<protein>
    <submittedName>
        <fullName evidence="4">HAD-like domain-containing protein</fullName>
    </submittedName>
</protein>
<evidence type="ECO:0000256" key="3">
    <source>
        <dbReference type="SAM" id="Coils"/>
    </source>
</evidence>
<dbReference type="InterPro" id="IPR036412">
    <property type="entry name" value="HAD-like_sf"/>
</dbReference>
<organism evidence="4 5">
    <name type="scientific">Mycena rosella</name>
    <name type="common">Pink bonnet</name>
    <name type="synonym">Agaricus rosellus</name>
    <dbReference type="NCBI Taxonomy" id="1033263"/>
    <lineage>
        <taxon>Eukaryota</taxon>
        <taxon>Fungi</taxon>
        <taxon>Dikarya</taxon>
        <taxon>Basidiomycota</taxon>
        <taxon>Agaricomycotina</taxon>
        <taxon>Agaricomycetes</taxon>
        <taxon>Agaricomycetidae</taxon>
        <taxon>Agaricales</taxon>
        <taxon>Marasmiineae</taxon>
        <taxon>Mycenaceae</taxon>
        <taxon>Mycena</taxon>
    </lineage>
</organism>
<evidence type="ECO:0000313" key="4">
    <source>
        <dbReference type="EMBL" id="KAJ7604979.1"/>
    </source>
</evidence>
<reference evidence="4" key="1">
    <citation type="submission" date="2023-03" db="EMBL/GenBank/DDBJ databases">
        <title>Massive genome expansion in bonnet fungi (Mycena s.s.) driven by repeated elements and novel gene families across ecological guilds.</title>
        <authorList>
            <consortium name="Lawrence Berkeley National Laboratory"/>
            <person name="Harder C.B."/>
            <person name="Miyauchi S."/>
            <person name="Viragh M."/>
            <person name="Kuo A."/>
            <person name="Thoen E."/>
            <person name="Andreopoulos B."/>
            <person name="Lu D."/>
            <person name="Skrede I."/>
            <person name="Drula E."/>
            <person name="Henrissat B."/>
            <person name="Morin E."/>
            <person name="Kohler A."/>
            <person name="Barry K."/>
            <person name="LaButti K."/>
            <person name="Morin E."/>
            <person name="Salamov A."/>
            <person name="Lipzen A."/>
            <person name="Mereny Z."/>
            <person name="Hegedus B."/>
            <person name="Baldrian P."/>
            <person name="Stursova M."/>
            <person name="Weitz H."/>
            <person name="Taylor A."/>
            <person name="Grigoriev I.V."/>
            <person name="Nagy L.G."/>
            <person name="Martin F."/>
            <person name="Kauserud H."/>
        </authorList>
    </citation>
    <scope>NUCLEOTIDE SEQUENCE</scope>
    <source>
        <strain evidence="4">CBHHK067</strain>
    </source>
</reference>